<dbReference type="HOGENOM" id="CLU_000445_51_0_7"/>
<dbReference type="Gene3D" id="3.40.50.180">
    <property type="entry name" value="Methylesterase CheB, C-terminal domain"/>
    <property type="match status" value="1"/>
</dbReference>
<comment type="function">
    <text evidence="5">Involved in chemotaxis. Part of a chemotaxis signal transduction system that modulates chemotaxis in response to various stimuli. Catalyzes the demethylation of specific methylglutamate residues introduced into the chemoreceptors (methyl-accepting chemotaxis proteins or MCP) by CheR. Also mediates the irreversible deamidation of specific glutamine residues to glutamic acid.</text>
</comment>
<dbReference type="EMBL" id="CP003221">
    <property type="protein sequence ID" value="EGJ51342.1"/>
    <property type="molecule type" value="Genomic_DNA"/>
</dbReference>
<dbReference type="NCBIfam" id="NF009206">
    <property type="entry name" value="PRK12555.1"/>
    <property type="match status" value="1"/>
</dbReference>
<dbReference type="InterPro" id="IPR001789">
    <property type="entry name" value="Sig_transdc_resp-reg_receiver"/>
</dbReference>
<dbReference type="GO" id="GO:0050568">
    <property type="term" value="F:protein-glutamine glutaminase activity"/>
    <property type="evidence" value="ECO:0007669"/>
    <property type="project" value="UniProtKB-UniRule"/>
</dbReference>
<dbReference type="PIRSF" id="PIRSF000876">
    <property type="entry name" value="RR_chemtxs_CheB"/>
    <property type="match status" value="1"/>
</dbReference>
<dbReference type="GO" id="GO:0008984">
    <property type="term" value="F:protein-glutamate methylesterase activity"/>
    <property type="evidence" value="ECO:0007669"/>
    <property type="project" value="UniProtKB-UniRule"/>
</dbReference>
<dbReference type="GO" id="GO:0006935">
    <property type="term" value="P:chemotaxis"/>
    <property type="evidence" value="ECO:0007669"/>
    <property type="project" value="UniProtKB-UniRule"/>
</dbReference>
<dbReference type="PROSITE" id="PS50122">
    <property type="entry name" value="CHEB"/>
    <property type="match status" value="1"/>
</dbReference>
<evidence type="ECO:0000313" key="10">
    <source>
        <dbReference type="EMBL" id="EGJ51342.1"/>
    </source>
</evidence>
<evidence type="ECO:0000256" key="7">
    <source>
        <dbReference type="PROSITE-ProRule" id="PRU00169"/>
    </source>
</evidence>
<comment type="catalytic activity">
    <reaction evidence="5">
        <text>L-glutaminyl-[protein] + H2O = L-glutamyl-[protein] + NH4(+)</text>
        <dbReference type="Rhea" id="RHEA:16441"/>
        <dbReference type="Rhea" id="RHEA-COMP:10207"/>
        <dbReference type="Rhea" id="RHEA-COMP:10208"/>
        <dbReference type="ChEBI" id="CHEBI:15377"/>
        <dbReference type="ChEBI" id="CHEBI:28938"/>
        <dbReference type="ChEBI" id="CHEBI:29973"/>
        <dbReference type="ChEBI" id="CHEBI:30011"/>
        <dbReference type="EC" id="3.5.1.44"/>
    </reaction>
</comment>
<evidence type="ECO:0000256" key="4">
    <source>
        <dbReference type="ARBA" id="ARBA00048267"/>
    </source>
</evidence>
<dbReference type="CDD" id="cd17541">
    <property type="entry name" value="REC_CheB-like"/>
    <property type="match status" value="1"/>
</dbReference>
<keyword evidence="3 5" id="KW-0378">Hydrolase</keyword>
<dbReference type="AlphaFoldDB" id="F3Z2K9"/>
<protein>
    <recommendedName>
        <fullName evidence="5">Protein-glutamate methylesterase/protein-glutamine glutaminase</fullName>
        <ecNumber evidence="5">3.1.1.61</ecNumber>
        <ecNumber evidence="5">3.5.1.44</ecNumber>
    </recommendedName>
</protein>
<reference evidence="10 11" key="1">
    <citation type="journal article" date="2011" name="J. Bacteriol.">
        <title>Genome sequence of the mercury-methylating and pleomorphic Desulfovibrio africanus Strain Walvis Bay.</title>
        <authorList>
            <person name="Brown S.D."/>
            <person name="Wall J.D."/>
            <person name="Kucken A.M."/>
            <person name="Gilmour C.C."/>
            <person name="Podar M."/>
            <person name="Brandt C.C."/>
            <person name="Teshima H."/>
            <person name="Detter J.C."/>
            <person name="Han C.S."/>
            <person name="Land M.L."/>
            <person name="Lucas S."/>
            <person name="Han J."/>
            <person name="Pennacchio L."/>
            <person name="Nolan M."/>
            <person name="Pitluck S."/>
            <person name="Woyke T."/>
            <person name="Goodwin L."/>
            <person name="Palumbo A.V."/>
            <person name="Elias D.A."/>
        </authorList>
    </citation>
    <scope>NUCLEOTIDE SEQUENCE [LARGE SCALE GENOMIC DNA]</scope>
    <source>
        <strain evidence="10 11">Walvis Bay</strain>
    </source>
</reference>
<dbReference type="InterPro" id="IPR035909">
    <property type="entry name" value="CheB_C"/>
</dbReference>
<comment type="subcellular location">
    <subcellularLocation>
        <location evidence="5">Cytoplasm</location>
    </subcellularLocation>
</comment>
<organism evidence="10 11">
    <name type="scientific">Desulfocurvibacter africanus subsp. africanus str. Walvis Bay</name>
    <dbReference type="NCBI Taxonomy" id="690850"/>
    <lineage>
        <taxon>Bacteria</taxon>
        <taxon>Pseudomonadati</taxon>
        <taxon>Thermodesulfobacteriota</taxon>
        <taxon>Desulfovibrionia</taxon>
        <taxon>Desulfovibrionales</taxon>
        <taxon>Desulfovibrionaceae</taxon>
        <taxon>Desulfocurvibacter</taxon>
    </lineage>
</organism>
<evidence type="ECO:0000259" key="9">
    <source>
        <dbReference type="PROSITE" id="PS50122"/>
    </source>
</evidence>
<dbReference type="EC" id="3.1.1.61" evidence="5"/>
<dbReference type="STRING" id="690850.Desaf_3044"/>
<accession>F3Z2K9</accession>
<feature type="active site" evidence="5 6">
    <location>
        <position position="302"/>
    </location>
</feature>
<dbReference type="SUPFAM" id="SSF52738">
    <property type="entry name" value="Methylesterase CheB, C-terminal domain"/>
    <property type="match status" value="1"/>
</dbReference>
<sequence>MPLGSKIKVLVVDDSALVRQTLSEVLSEDPAIEVIGKAGDPFAAAKIMEEIAPDVITLDVEMPRMDGLTFLRKIMSQHPIPVVICSTLTEHGSETLMRALDYGAVEIIQKPKLGTRQFLEESKIRIRDAVKAAASVKLRKLTRPMEVSPKLSADAVLPGVRLNAPSQLQTTEKIVLVGASTGGTEALRIFLEAMPQDCPAIAIVQHMPEHFTTAFAKRLDTICSINVREAANNDTMLRGQALIAPGNKHMLVKRSGARYYVEVRDGPLVRRHRPSVDVLFRSGARYAGKNAVGVIMTGMGDDGAHGLLEMKQAGAFTVAQDEASSVVFGMPGEAIKLGAAYKVLSLERIAHEVVRFCSSS</sequence>
<evidence type="ECO:0000259" key="8">
    <source>
        <dbReference type="PROSITE" id="PS50110"/>
    </source>
</evidence>
<dbReference type="GO" id="GO:0005737">
    <property type="term" value="C:cytoplasm"/>
    <property type="evidence" value="ECO:0007669"/>
    <property type="project" value="UniProtKB-SubCell"/>
</dbReference>
<dbReference type="PROSITE" id="PS50110">
    <property type="entry name" value="RESPONSE_REGULATORY"/>
    <property type="match status" value="1"/>
</dbReference>
<evidence type="ECO:0000256" key="5">
    <source>
        <dbReference type="HAMAP-Rule" id="MF_00099"/>
    </source>
</evidence>
<dbReference type="InterPro" id="IPR000673">
    <property type="entry name" value="Sig_transdc_resp-reg_Me-estase"/>
</dbReference>
<dbReference type="eggNOG" id="COG2201">
    <property type="taxonomic scope" value="Bacteria"/>
</dbReference>
<evidence type="ECO:0000256" key="6">
    <source>
        <dbReference type="PROSITE-ProRule" id="PRU00050"/>
    </source>
</evidence>
<dbReference type="KEGG" id="daf:Desaf_3044"/>
<proteinExistence type="inferred from homology"/>
<keyword evidence="1 5" id="KW-0963">Cytoplasm</keyword>
<dbReference type="InterPro" id="IPR011006">
    <property type="entry name" value="CheY-like_superfamily"/>
</dbReference>
<comment type="PTM">
    <text evidence="5">Phosphorylated by CheA. Phosphorylation of the N-terminal regulatory domain activates the methylesterase activity.</text>
</comment>
<dbReference type="PANTHER" id="PTHR42872">
    <property type="entry name" value="PROTEIN-GLUTAMATE METHYLESTERASE/PROTEIN-GLUTAMINE GLUTAMINASE"/>
    <property type="match status" value="1"/>
</dbReference>
<dbReference type="HAMAP" id="MF_00099">
    <property type="entry name" value="CheB_chemtxs"/>
    <property type="match status" value="1"/>
</dbReference>
<gene>
    <name evidence="5" type="primary">cheB</name>
    <name evidence="10" type="ORF">Desaf_3044</name>
</gene>
<feature type="domain" description="CheB-type methylesterase" evidence="9">
    <location>
        <begin position="168"/>
        <end position="360"/>
    </location>
</feature>
<dbReference type="Pfam" id="PF01339">
    <property type="entry name" value="CheB_methylest"/>
    <property type="match status" value="1"/>
</dbReference>
<evidence type="ECO:0000256" key="2">
    <source>
        <dbReference type="ARBA" id="ARBA00022500"/>
    </source>
</evidence>
<evidence type="ECO:0000313" key="11">
    <source>
        <dbReference type="Proteomes" id="UP000007844"/>
    </source>
</evidence>
<feature type="active site" evidence="5 6">
    <location>
        <position position="180"/>
    </location>
</feature>
<dbReference type="GO" id="GO:0000156">
    <property type="term" value="F:phosphorelay response regulator activity"/>
    <property type="evidence" value="ECO:0007669"/>
    <property type="project" value="InterPro"/>
</dbReference>
<evidence type="ECO:0000256" key="1">
    <source>
        <dbReference type="ARBA" id="ARBA00022490"/>
    </source>
</evidence>
<dbReference type="Proteomes" id="UP000007844">
    <property type="component" value="Chromosome"/>
</dbReference>
<keyword evidence="5 7" id="KW-0597">Phosphoprotein</keyword>
<dbReference type="Pfam" id="PF00072">
    <property type="entry name" value="Response_reg"/>
    <property type="match status" value="1"/>
</dbReference>
<feature type="modified residue" description="4-aspartylphosphate" evidence="5 7">
    <location>
        <position position="59"/>
    </location>
</feature>
<keyword evidence="2 5" id="KW-0145">Chemotaxis</keyword>
<feature type="domain" description="Response regulatory" evidence="8">
    <location>
        <begin position="8"/>
        <end position="125"/>
    </location>
</feature>
<dbReference type="SUPFAM" id="SSF52172">
    <property type="entry name" value="CheY-like"/>
    <property type="match status" value="1"/>
</dbReference>
<feature type="active site" evidence="5 6">
    <location>
        <position position="206"/>
    </location>
</feature>
<dbReference type="PANTHER" id="PTHR42872:SF6">
    <property type="entry name" value="PROTEIN-GLUTAMATE METHYLESTERASE_PROTEIN-GLUTAMINE GLUTAMINASE"/>
    <property type="match status" value="1"/>
</dbReference>
<comment type="similarity">
    <text evidence="5">Belongs to the CheB family.</text>
</comment>
<dbReference type="CDD" id="cd16432">
    <property type="entry name" value="CheB_Rec"/>
    <property type="match status" value="1"/>
</dbReference>
<evidence type="ECO:0000256" key="3">
    <source>
        <dbReference type="ARBA" id="ARBA00022801"/>
    </source>
</evidence>
<name>F3Z2K9_DESAF</name>
<dbReference type="NCBIfam" id="NF001965">
    <property type="entry name" value="PRK00742.1"/>
    <property type="match status" value="1"/>
</dbReference>
<dbReference type="SMART" id="SM00448">
    <property type="entry name" value="REC"/>
    <property type="match status" value="1"/>
</dbReference>
<dbReference type="RefSeq" id="WP_014260988.1">
    <property type="nucleotide sequence ID" value="NC_016629.1"/>
</dbReference>
<keyword evidence="11" id="KW-1185">Reference proteome</keyword>
<comment type="domain">
    <text evidence="5">Contains a C-terminal catalytic domain, and an N-terminal region which modulates catalytic activity.</text>
</comment>
<dbReference type="EC" id="3.5.1.44" evidence="5"/>
<comment type="catalytic activity">
    <reaction evidence="4 5">
        <text>[protein]-L-glutamate 5-O-methyl ester + H2O = L-glutamyl-[protein] + methanol + H(+)</text>
        <dbReference type="Rhea" id="RHEA:23236"/>
        <dbReference type="Rhea" id="RHEA-COMP:10208"/>
        <dbReference type="Rhea" id="RHEA-COMP:10311"/>
        <dbReference type="ChEBI" id="CHEBI:15377"/>
        <dbReference type="ChEBI" id="CHEBI:15378"/>
        <dbReference type="ChEBI" id="CHEBI:17790"/>
        <dbReference type="ChEBI" id="CHEBI:29973"/>
        <dbReference type="ChEBI" id="CHEBI:82795"/>
        <dbReference type="EC" id="3.1.1.61"/>
    </reaction>
</comment>
<dbReference type="InterPro" id="IPR008248">
    <property type="entry name" value="CheB-like"/>
</dbReference>
<dbReference type="Gene3D" id="3.40.50.2300">
    <property type="match status" value="1"/>
</dbReference>